<gene>
    <name evidence="2" type="ORF">ACFPFW_18070</name>
</gene>
<feature type="domain" description="FAD-dependent urate hydroxylase HpyO/Asp monooxygenase CreE-like FAD/NAD(P)-binding" evidence="1">
    <location>
        <begin position="7"/>
        <end position="160"/>
    </location>
</feature>
<dbReference type="Gene3D" id="3.50.50.60">
    <property type="entry name" value="FAD/NAD(P)-binding domain"/>
    <property type="match status" value="1"/>
</dbReference>
<accession>A0ABV9ZAG7</accession>
<comment type="caution">
    <text evidence="2">The sequence shown here is derived from an EMBL/GenBank/DDBJ whole genome shotgun (WGS) entry which is preliminary data.</text>
</comment>
<evidence type="ECO:0000259" key="1">
    <source>
        <dbReference type="Pfam" id="PF13454"/>
    </source>
</evidence>
<proteinExistence type="predicted"/>
<dbReference type="RefSeq" id="WP_162799789.1">
    <property type="nucleotide sequence ID" value="NZ_JBHSJF010000008.1"/>
</dbReference>
<evidence type="ECO:0000313" key="3">
    <source>
        <dbReference type="Proteomes" id="UP001595796"/>
    </source>
</evidence>
<organism evidence="2 3">
    <name type="scientific">Flaviflagellibacter deserti</name>
    <dbReference type="NCBI Taxonomy" id="2267266"/>
    <lineage>
        <taxon>Bacteria</taxon>
        <taxon>Pseudomonadati</taxon>
        <taxon>Pseudomonadota</taxon>
        <taxon>Alphaproteobacteria</taxon>
        <taxon>Hyphomicrobiales</taxon>
        <taxon>Flaviflagellibacter</taxon>
    </lineage>
</organism>
<dbReference type="PANTHER" id="PTHR40254:SF1">
    <property type="entry name" value="BLR0577 PROTEIN"/>
    <property type="match status" value="1"/>
</dbReference>
<dbReference type="EMBL" id="JBHSJF010000008">
    <property type="protein sequence ID" value="MFC5069926.1"/>
    <property type="molecule type" value="Genomic_DNA"/>
</dbReference>
<dbReference type="SUPFAM" id="SSF51905">
    <property type="entry name" value="FAD/NAD(P)-binding domain"/>
    <property type="match status" value="2"/>
</dbReference>
<protein>
    <submittedName>
        <fullName evidence="2">FAD/NAD(P)-binding protein</fullName>
    </submittedName>
</protein>
<dbReference type="Pfam" id="PF13454">
    <property type="entry name" value="NAD_binding_9"/>
    <property type="match status" value="1"/>
</dbReference>
<dbReference type="InterPro" id="IPR052189">
    <property type="entry name" value="L-asp_N-monooxygenase_NS-form"/>
</dbReference>
<reference evidence="3" key="1">
    <citation type="journal article" date="2019" name="Int. J. Syst. Evol. Microbiol.">
        <title>The Global Catalogue of Microorganisms (GCM) 10K type strain sequencing project: providing services to taxonomists for standard genome sequencing and annotation.</title>
        <authorList>
            <consortium name="The Broad Institute Genomics Platform"/>
            <consortium name="The Broad Institute Genome Sequencing Center for Infectious Disease"/>
            <person name="Wu L."/>
            <person name="Ma J."/>
        </authorList>
    </citation>
    <scope>NUCLEOTIDE SEQUENCE [LARGE SCALE GENOMIC DNA]</scope>
    <source>
        <strain evidence="3">CGMCC 1.16444</strain>
    </source>
</reference>
<dbReference type="PANTHER" id="PTHR40254">
    <property type="entry name" value="BLR0577 PROTEIN"/>
    <property type="match status" value="1"/>
</dbReference>
<dbReference type="Proteomes" id="UP001595796">
    <property type="component" value="Unassembled WGS sequence"/>
</dbReference>
<evidence type="ECO:0000313" key="2">
    <source>
        <dbReference type="EMBL" id="MFC5069926.1"/>
    </source>
</evidence>
<dbReference type="InterPro" id="IPR036188">
    <property type="entry name" value="FAD/NAD-bd_sf"/>
</dbReference>
<keyword evidence="3" id="KW-1185">Reference proteome</keyword>
<sequence length="478" mass="52209">MNVRIGIVGGGFTGAVFAVHLANASSVPLDIEIIEPREKVGAGLAYGSASAEHRINVPSDRLTVFREEPLHFTQWLKARGEWNADPDGLTGPEDHYSTRHAFGAYVADLVRKSSENNTSGSIILHRRNMATALERTAERWRVTFDSGESATYDEVVVCTTYGAPAFRWTLAEGAEELPHLVRNPWDWDAIRAIPADGDVVIIGTGLTMCDAVVTLRVNGHRGRIRAISRRALTPREHGEFDSSFDLFEDREPPLTAIGLLRLVRTRIGDAASEGRAWHPVVDAVRRNLATYWRTLPIAERGKIARHLRAYWDVHRFRMAPQVASLLAEGKADEWFTLSAGRIDRIGRTGSRFRIDWTPKGGSPGGTEADAIINCTGPDSDLRRTRNPFVQAAMKSGLLRPDALRIGFDVDADGRLLDSGGEVSPGLWAAGPLARAIVGEATGVPEASAHARHVAEALAASLDRAVLIAREVPLAVREI</sequence>
<name>A0ABV9ZAG7_9HYPH</name>
<dbReference type="InterPro" id="IPR038732">
    <property type="entry name" value="HpyO/CreE_NAD-binding"/>
</dbReference>